<dbReference type="EMBL" id="BKAU01000007">
    <property type="protein sequence ID" value="GEP98553.1"/>
    <property type="molecule type" value="Genomic_DNA"/>
</dbReference>
<keyword evidence="14" id="KW-1185">Reference proteome</keyword>
<dbReference type="GO" id="GO:0005524">
    <property type="term" value="F:ATP binding"/>
    <property type="evidence" value="ECO:0007669"/>
    <property type="project" value="UniProtKB-UniRule"/>
</dbReference>
<organism evidence="13 14">
    <name type="scientific">Chitinophaga cymbidii</name>
    <dbReference type="NCBI Taxonomy" id="1096750"/>
    <lineage>
        <taxon>Bacteria</taxon>
        <taxon>Pseudomonadati</taxon>
        <taxon>Bacteroidota</taxon>
        <taxon>Chitinophagia</taxon>
        <taxon>Chitinophagales</taxon>
        <taxon>Chitinophagaceae</taxon>
        <taxon>Chitinophaga</taxon>
    </lineage>
</organism>
<dbReference type="InterPro" id="IPR059000">
    <property type="entry name" value="ATPase_P-type_domA"/>
</dbReference>
<dbReference type="GO" id="GO:0046872">
    <property type="term" value="F:metal ion binding"/>
    <property type="evidence" value="ECO:0007669"/>
    <property type="project" value="UniProtKB-KW"/>
</dbReference>
<dbReference type="GO" id="GO:0005886">
    <property type="term" value="C:plasma membrane"/>
    <property type="evidence" value="ECO:0007669"/>
    <property type="project" value="UniProtKB-SubCell"/>
</dbReference>
<dbReference type="InterPro" id="IPR023299">
    <property type="entry name" value="ATPase_P-typ_cyto_dom_N"/>
</dbReference>
<dbReference type="Gene3D" id="3.40.1110.10">
    <property type="entry name" value="Calcium-transporting ATPase, cytoplasmic domain N"/>
    <property type="match status" value="1"/>
</dbReference>
<comment type="catalytic activity">
    <reaction evidence="9">
        <text>Zn(2+)(in) + ATP + H2O = Zn(2+)(out) + ADP + phosphate + H(+)</text>
        <dbReference type="Rhea" id="RHEA:20621"/>
        <dbReference type="ChEBI" id="CHEBI:15377"/>
        <dbReference type="ChEBI" id="CHEBI:15378"/>
        <dbReference type="ChEBI" id="CHEBI:29105"/>
        <dbReference type="ChEBI" id="CHEBI:30616"/>
        <dbReference type="ChEBI" id="CHEBI:43474"/>
        <dbReference type="ChEBI" id="CHEBI:456216"/>
        <dbReference type="EC" id="7.2.2.12"/>
    </reaction>
</comment>
<dbReference type="Pfam" id="PF00702">
    <property type="entry name" value="Hydrolase"/>
    <property type="match status" value="1"/>
</dbReference>
<keyword evidence="10" id="KW-1003">Cell membrane</keyword>
<proteinExistence type="inferred from homology"/>
<dbReference type="InterPro" id="IPR023214">
    <property type="entry name" value="HAD_sf"/>
</dbReference>
<dbReference type="NCBIfam" id="TIGR01525">
    <property type="entry name" value="ATPase-IB_hvy"/>
    <property type="match status" value="1"/>
</dbReference>
<dbReference type="SUPFAM" id="SSF81665">
    <property type="entry name" value="Calcium ATPase, transmembrane domain M"/>
    <property type="match status" value="1"/>
</dbReference>
<dbReference type="NCBIfam" id="TIGR01494">
    <property type="entry name" value="ATPase_P-type"/>
    <property type="match status" value="1"/>
</dbReference>
<dbReference type="InterPro" id="IPR018303">
    <property type="entry name" value="ATPase_P-typ_P_site"/>
</dbReference>
<dbReference type="InterPro" id="IPR001757">
    <property type="entry name" value="P_typ_ATPase"/>
</dbReference>
<keyword evidence="10" id="KW-0547">Nucleotide-binding</keyword>
<keyword evidence="7 10" id="KW-0472">Membrane</keyword>
<feature type="transmembrane region" description="Helical" evidence="10">
    <location>
        <begin position="214"/>
        <end position="232"/>
    </location>
</feature>
<keyword evidence="6 10" id="KW-1133">Transmembrane helix</keyword>
<keyword evidence="10" id="KW-0067">ATP-binding</keyword>
<dbReference type="GO" id="GO:0016463">
    <property type="term" value="F:P-type zinc transporter activity"/>
    <property type="evidence" value="ECO:0007669"/>
    <property type="project" value="UniProtKB-EC"/>
</dbReference>
<feature type="transmembrane region" description="Helical" evidence="10">
    <location>
        <begin position="747"/>
        <end position="767"/>
    </location>
</feature>
<feature type="domain" description="P-type ATPase A" evidence="12">
    <location>
        <begin position="299"/>
        <end position="398"/>
    </location>
</feature>
<evidence type="ECO:0000256" key="1">
    <source>
        <dbReference type="ARBA" id="ARBA00004370"/>
    </source>
</evidence>
<gene>
    <name evidence="13" type="ORF">CCY01nite_48130</name>
</gene>
<dbReference type="SFLD" id="SFLDG00002">
    <property type="entry name" value="C1.7:_P-type_atpase_like"/>
    <property type="match status" value="1"/>
</dbReference>
<dbReference type="Gene3D" id="3.30.70.100">
    <property type="match status" value="2"/>
</dbReference>
<dbReference type="Gene3D" id="2.70.150.10">
    <property type="entry name" value="Calcium-transporting ATPase, cytoplasmic transduction domain A"/>
    <property type="match status" value="1"/>
</dbReference>
<evidence type="ECO:0000256" key="3">
    <source>
        <dbReference type="ARBA" id="ARBA00022692"/>
    </source>
</evidence>
<evidence type="ECO:0000256" key="2">
    <source>
        <dbReference type="ARBA" id="ARBA00006024"/>
    </source>
</evidence>
<evidence type="ECO:0000313" key="13">
    <source>
        <dbReference type="EMBL" id="GEP98553.1"/>
    </source>
</evidence>
<feature type="transmembrane region" description="Helical" evidence="10">
    <location>
        <begin position="449"/>
        <end position="470"/>
    </location>
</feature>
<dbReference type="InterPro" id="IPR008250">
    <property type="entry name" value="ATPase_P-typ_transduc_dom_A_sf"/>
</dbReference>
<evidence type="ECO:0000313" key="14">
    <source>
        <dbReference type="Proteomes" id="UP000321436"/>
    </source>
</evidence>
<dbReference type="GO" id="GO:0016887">
    <property type="term" value="F:ATP hydrolysis activity"/>
    <property type="evidence" value="ECO:0007669"/>
    <property type="project" value="InterPro"/>
</dbReference>
<dbReference type="PANTHER" id="PTHR48085:SF5">
    <property type="entry name" value="CADMIUM_ZINC-TRANSPORTING ATPASE HMA4-RELATED"/>
    <property type="match status" value="1"/>
</dbReference>
<evidence type="ECO:0000256" key="11">
    <source>
        <dbReference type="SAM" id="MobiDB-lite"/>
    </source>
</evidence>
<comment type="caution">
    <text evidence="13">The sequence shown here is derived from an EMBL/GenBank/DDBJ whole genome shotgun (WGS) entry which is preliminary data.</text>
</comment>
<evidence type="ECO:0000256" key="8">
    <source>
        <dbReference type="ARBA" id="ARBA00039097"/>
    </source>
</evidence>
<feature type="transmembrane region" description="Helical" evidence="10">
    <location>
        <begin position="417"/>
        <end position="437"/>
    </location>
</feature>
<sequence>MEKIKIDLDLVLPEVPDERDACVQRVIAAMQQHKGIEKAHVVPADEQNSARLCFHFDPDEISLEQIQHFAQEAGASISRKYGHLVIEVEAIREMIEGSAVESQLKNVNGIVDASVSATGNIRIEFDQTATDKATILKEIERQGVKIKATTTTADDHETGAITEDDEDGEEHDHSHAQPGSSPWREYLPAIISFVMLMVGLAADNFIQPSFFTGWVRLAWYGIAYLPVGWPVAMHGIRLLFKGDVFTEFVLMTIATLGAFYIGEYPEGVAVMLFYTVGELFQSAAVSRAKRSIKALLDIRPDTATVLINGKSKVVRPTAVKVGETIQVKVGEKVPLDGVILNDGSSFNTAALTGESKPSTFRKGETVLAGMINQEKVVELQVTKLFNDSSLARILTMVQEATTRKAKTEQFIRKFARVYTPIVVFLAIGITLLPYLFVDNYVFNDWLYRALIFLVISCPCALVISIPLGYFGGIGAASRKGILFKGSNYLDLITKVNRVVMDKTGTLTKGVFKVQEVRSFDITEETWLPLAAALESKSTHPIAAAVVEHVGKSADGLAVNTLEEISGHGLKGTIGGKVVAAGNGKLMQKLGIPVPQEATAISDTVVLVGVDGKFAGYLTIADELKEDAQEAVRALHAMNVQTTMLSGDKQAVVDKVASVLKIDRAFGDLLPENKVEKVEQIKKEPGAVVAFVGDGINDAPVLALSDVGIAMGGLGSDAAIETADVVIQTDQPSRIPVAMKIGRATNRVVWQNIALAFGVKAIVLILGAGGLATMWEAVFADVGVALLAILNAVRIQRMKF</sequence>
<dbReference type="Gene3D" id="3.40.50.1000">
    <property type="entry name" value="HAD superfamily/HAD-like"/>
    <property type="match status" value="1"/>
</dbReference>
<dbReference type="EC" id="7.2.2.12" evidence="8"/>
<keyword evidence="4 10" id="KW-0479">Metal-binding</keyword>
<dbReference type="Pfam" id="PF00122">
    <property type="entry name" value="E1-E2_ATPase"/>
    <property type="match status" value="1"/>
</dbReference>
<dbReference type="PRINTS" id="PR00119">
    <property type="entry name" value="CATATPASE"/>
</dbReference>
<dbReference type="InterPro" id="IPR027256">
    <property type="entry name" value="P-typ_ATPase_IB"/>
</dbReference>
<feature type="transmembrane region" description="Helical" evidence="10">
    <location>
        <begin position="186"/>
        <end position="202"/>
    </location>
</feature>
<dbReference type="InterPro" id="IPR044492">
    <property type="entry name" value="P_typ_ATPase_HD_dom"/>
</dbReference>
<keyword evidence="3 10" id="KW-0812">Transmembrane</keyword>
<dbReference type="GO" id="GO:0015086">
    <property type="term" value="F:cadmium ion transmembrane transporter activity"/>
    <property type="evidence" value="ECO:0007669"/>
    <property type="project" value="TreeGrafter"/>
</dbReference>
<evidence type="ECO:0000256" key="7">
    <source>
        <dbReference type="ARBA" id="ARBA00023136"/>
    </source>
</evidence>
<dbReference type="InterPro" id="IPR036412">
    <property type="entry name" value="HAD-like_sf"/>
</dbReference>
<reference evidence="13 14" key="1">
    <citation type="submission" date="2019-07" db="EMBL/GenBank/DDBJ databases">
        <title>Whole genome shotgun sequence of Chitinophaga cymbidii NBRC 109752.</title>
        <authorList>
            <person name="Hosoyama A."/>
            <person name="Uohara A."/>
            <person name="Ohji S."/>
            <person name="Ichikawa N."/>
        </authorList>
    </citation>
    <scope>NUCLEOTIDE SEQUENCE [LARGE SCALE GENOMIC DNA]</scope>
    <source>
        <strain evidence="13 14">NBRC 109752</strain>
    </source>
</reference>
<dbReference type="RefSeq" id="WP_246130037.1">
    <property type="nucleotide sequence ID" value="NZ_BKAU01000007.1"/>
</dbReference>
<evidence type="ECO:0000256" key="6">
    <source>
        <dbReference type="ARBA" id="ARBA00022989"/>
    </source>
</evidence>
<comment type="similarity">
    <text evidence="2 10">Belongs to the cation transport ATPase (P-type) (TC 3.A.3) family. Type IB subfamily.</text>
</comment>
<name>A0A512RS90_9BACT</name>
<protein>
    <recommendedName>
        <fullName evidence="8">P-type Zn(2+) transporter</fullName>
        <ecNumber evidence="8">7.2.2.12</ecNumber>
    </recommendedName>
</protein>
<dbReference type="PANTHER" id="PTHR48085">
    <property type="entry name" value="CADMIUM/ZINC-TRANSPORTING ATPASE HMA2-RELATED"/>
    <property type="match status" value="1"/>
</dbReference>
<feature type="transmembrane region" description="Helical" evidence="10">
    <location>
        <begin position="773"/>
        <end position="792"/>
    </location>
</feature>
<dbReference type="PROSITE" id="PS00154">
    <property type="entry name" value="ATPASE_E1_E2"/>
    <property type="match status" value="1"/>
</dbReference>
<dbReference type="NCBIfam" id="TIGR01512">
    <property type="entry name" value="ATPase-IB2_Cd"/>
    <property type="match status" value="1"/>
</dbReference>
<keyword evidence="5" id="KW-1278">Translocase</keyword>
<evidence type="ECO:0000256" key="10">
    <source>
        <dbReference type="RuleBase" id="RU362081"/>
    </source>
</evidence>
<accession>A0A512RS90</accession>
<dbReference type="SUPFAM" id="SSF81653">
    <property type="entry name" value="Calcium ATPase, transduction domain A"/>
    <property type="match status" value="1"/>
</dbReference>
<comment type="subcellular location">
    <subcellularLocation>
        <location evidence="10">Cell membrane</location>
    </subcellularLocation>
    <subcellularLocation>
        <location evidence="1">Membrane</location>
    </subcellularLocation>
</comment>
<evidence type="ECO:0000259" key="12">
    <source>
        <dbReference type="Pfam" id="PF00122"/>
    </source>
</evidence>
<dbReference type="SUPFAM" id="SSF56784">
    <property type="entry name" value="HAD-like"/>
    <property type="match status" value="1"/>
</dbReference>
<dbReference type="AlphaFoldDB" id="A0A512RS90"/>
<evidence type="ECO:0000256" key="9">
    <source>
        <dbReference type="ARBA" id="ARBA00047308"/>
    </source>
</evidence>
<evidence type="ECO:0000256" key="4">
    <source>
        <dbReference type="ARBA" id="ARBA00022723"/>
    </source>
</evidence>
<feature type="region of interest" description="Disordered" evidence="11">
    <location>
        <begin position="147"/>
        <end position="181"/>
    </location>
</feature>
<dbReference type="Proteomes" id="UP000321436">
    <property type="component" value="Unassembled WGS sequence"/>
</dbReference>
<evidence type="ECO:0000256" key="5">
    <source>
        <dbReference type="ARBA" id="ARBA00022967"/>
    </source>
</evidence>
<dbReference type="InterPro" id="IPR051014">
    <property type="entry name" value="Cation_Transport_ATPase_IB"/>
</dbReference>
<dbReference type="SFLD" id="SFLDS00003">
    <property type="entry name" value="Haloacid_Dehalogenase"/>
    <property type="match status" value="1"/>
</dbReference>
<dbReference type="SFLD" id="SFLDF00027">
    <property type="entry name" value="p-type_atpase"/>
    <property type="match status" value="1"/>
</dbReference>
<dbReference type="InterPro" id="IPR023298">
    <property type="entry name" value="ATPase_P-typ_TM_dom_sf"/>
</dbReference>